<evidence type="ECO:0000313" key="5">
    <source>
        <dbReference type="EMBL" id="CAH9111109.1"/>
    </source>
</evidence>
<reference evidence="5" key="1">
    <citation type="submission" date="2022-07" db="EMBL/GenBank/DDBJ databases">
        <authorList>
            <person name="Macas J."/>
            <person name="Novak P."/>
            <person name="Neumann P."/>
        </authorList>
    </citation>
    <scope>NUCLEOTIDE SEQUENCE</scope>
</reference>
<evidence type="ECO:0000313" key="6">
    <source>
        <dbReference type="Proteomes" id="UP001152484"/>
    </source>
</evidence>
<dbReference type="GO" id="GO:0046872">
    <property type="term" value="F:metal ion binding"/>
    <property type="evidence" value="ECO:0007669"/>
    <property type="project" value="UniProtKB-KW"/>
</dbReference>
<evidence type="ECO:0000256" key="2">
    <source>
        <dbReference type="ARBA" id="ARBA00006801"/>
    </source>
</evidence>
<evidence type="ECO:0000256" key="3">
    <source>
        <dbReference type="ARBA" id="ARBA00022723"/>
    </source>
</evidence>
<proteinExistence type="inferred from homology"/>
<keyword evidence="6" id="KW-1185">Reference proteome</keyword>
<name>A0A9P0ZSS5_CUSEU</name>
<evidence type="ECO:0000256" key="4">
    <source>
        <dbReference type="ARBA" id="ARBA00023242"/>
    </source>
</evidence>
<comment type="similarity">
    <text evidence="2">Belongs to the JARID1 histone demethylase family.</text>
</comment>
<dbReference type="GO" id="GO:0006357">
    <property type="term" value="P:regulation of transcription by RNA polymerase II"/>
    <property type="evidence" value="ECO:0007669"/>
    <property type="project" value="TreeGrafter"/>
</dbReference>
<comment type="subcellular location">
    <subcellularLocation>
        <location evidence="1">Nucleus</location>
    </subcellularLocation>
</comment>
<comment type="caution">
    <text evidence="5">The sequence shown here is derived from an EMBL/GenBank/DDBJ whole genome shotgun (WGS) entry which is preliminary data.</text>
</comment>
<organism evidence="5 6">
    <name type="scientific">Cuscuta europaea</name>
    <name type="common">European dodder</name>
    <dbReference type="NCBI Taxonomy" id="41803"/>
    <lineage>
        <taxon>Eukaryota</taxon>
        <taxon>Viridiplantae</taxon>
        <taxon>Streptophyta</taxon>
        <taxon>Embryophyta</taxon>
        <taxon>Tracheophyta</taxon>
        <taxon>Spermatophyta</taxon>
        <taxon>Magnoliopsida</taxon>
        <taxon>eudicotyledons</taxon>
        <taxon>Gunneridae</taxon>
        <taxon>Pentapetalae</taxon>
        <taxon>asterids</taxon>
        <taxon>lamiids</taxon>
        <taxon>Solanales</taxon>
        <taxon>Convolvulaceae</taxon>
        <taxon>Cuscuteae</taxon>
        <taxon>Cuscuta</taxon>
        <taxon>Cuscuta subgen. Cuscuta</taxon>
    </lineage>
</organism>
<dbReference type="GO" id="GO:0003712">
    <property type="term" value="F:transcription coregulator activity"/>
    <property type="evidence" value="ECO:0007669"/>
    <property type="project" value="TreeGrafter"/>
</dbReference>
<accession>A0A9P0ZSS5</accession>
<dbReference type="InterPro" id="IPR045109">
    <property type="entry name" value="LSDs-like"/>
</dbReference>
<dbReference type="PANTHER" id="PTHR12549">
    <property type="entry name" value="JMJC DOMAIN-CONTAINING HISTONE DEMETHYLATION PROTEIN"/>
    <property type="match status" value="1"/>
</dbReference>
<keyword evidence="3" id="KW-0479">Metal-binding</keyword>
<dbReference type="EMBL" id="CAMAPE010000054">
    <property type="protein sequence ID" value="CAH9111109.1"/>
    <property type="molecule type" value="Genomic_DNA"/>
</dbReference>
<dbReference type="GO" id="GO:0032454">
    <property type="term" value="F:histone H3K9 demethylase activity"/>
    <property type="evidence" value="ECO:0007669"/>
    <property type="project" value="InterPro"/>
</dbReference>
<dbReference type="GO" id="GO:0000118">
    <property type="term" value="C:histone deacetylase complex"/>
    <property type="evidence" value="ECO:0007669"/>
    <property type="project" value="TreeGrafter"/>
</dbReference>
<dbReference type="PANTHER" id="PTHR12549:SF38">
    <property type="entry name" value="JMJC DOMAIN-CONTAINING HISTONE DEMETHYLASE 2, ISOFORM A"/>
    <property type="match status" value="1"/>
</dbReference>
<keyword evidence="4" id="KW-0539">Nucleus</keyword>
<dbReference type="Proteomes" id="UP001152484">
    <property type="component" value="Unassembled WGS sequence"/>
</dbReference>
<gene>
    <name evidence="5" type="ORF">CEURO_LOCUS19095</name>
</gene>
<dbReference type="OrthoDB" id="1305546at2759"/>
<sequence>MMHQNAWIFLGVQLPRFQIPALTEQPLDVAHSGAVWDIFLREDVTKLTQYLQKHWKEFRHTKNDPVNSVTHPIHDQTFYLNEKHKKQLKDEFNVEPWTCI</sequence>
<evidence type="ECO:0000256" key="1">
    <source>
        <dbReference type="ARBA" id="ARBA00004123"/>
    </source>
</evidence>
<dbReference type="Gene3D" id="2.60.120.650">
    <property type="entry name" value="Cupin"/>
    <property type="match status" value="1"/>
</dbReference>
<dbReference type="AlphaFoldDB" id="A0A9P0ZSS5"/>
<protein>
    <submittedName>
        <fullName evidence="5">Uncharacterized protein</fullName>
    </submittedName>
</protein>
<dbReference type="GO" id="GO:0000785">
    <property type="term" value="C:chromatin"/>
    <property type="evidence" value="ECO:0007669"/>
    <property type="project" value="TreeGrafter"/>
</dbReference>
<dbReference type="GO" id="GO:0031490">
    <property type="term" value="F:chromatin DNA binding"/>
    <property type="evidence" value="ECO:0007669"/>
    <property type="project" value="TreeGrafter"/>
</dbReference>